<protein>
    <submittedName>
        <fullName evidence="1">Glycosyl transferase</fullName>
    </submittedName>
</protein>
<dbReference type="Proteomes" id="UP000479773">
    <property type="component" value="Unassembled WGS sequence"/>
</dbReference>
<keyword evidence="1" id="KW-0808">Transferase</keyword>
<dbReference type="RefSeq" id="WP_049129552.1">
    <property type="nucleotide sequence ID" value="NZ_JAFKPR010000006.1"/>
</dbReference>
<dbReference type="GO" id="GO:0016740">
    <property type="term" value="F:transferase activity"/>
    <property type="evidence" value="ECO:0007669"/>
    <property type="project" value="UniProtKB-KW"/>
</dbReference>
<sequence>MQIFCTLFNVAYLDKAITMYNSLERVSSEFTLYALAMDDRCYEILVDLNFRNLKPIKLSDFEDDDLLKVKSDRTFGEYCWTCSSSLISYVLHEYCEPHCTYIDADIYFFSDPIVLMNEMLHKNASVLIVGHRFNDYNRDLMCRTVGKYCVQYNTFLNDENGNILLEIWRRQCITHCSCDGDGVYWGDQKYMDNWTTDYDFVHETLNVGAGIAPWNISQYKLRLINDSGCVIVSRNKVDCSTVFYHFENINYINDKIVKINVFNTWHIDKELVKAFYIPYLTEVYDIKLMLKERYAVNILLKKHPGVKCDKRTFVQKIIDRLSYLIDKEKQKLYIMSVLPTRLYKKNDVIIIIG</sequence>
<evidence type="ECO:0000313" key="1">
    <source>
        <dbReference type="EMBL" id="KAA4747194.1"/>
    </source>
</evidence>
<name>A0A642ETS3_BACFG</name>
<reference evidence="1 2" key="1">
    <citation type="journal article" date="2019" name="Nat. Med.">
        <title>A library of human gut bacterial isolates paired with longitudinal multiomics data enables mechanistic microbiome research.</title>
        <authorList>
            <person name="Poyet M."/>
            <person name="Groussin M."/>
            <person name="Gibbons S.M."/>
            <person name="Avila-Pacheco J."/>
            <person name="Jiang X."/>
            <person name="Kearney S.M."/>
            <person name="Perrotta A.R."/>
            <person name="Berdy B."/>
            <person name="Zhao S."/>
            <person name="Lieberman T.D."/>
            <person name="Swanson P.K."/>
            <person name="Smith M."/>
            <person name="Roesemann S."/>
            <person name="Alexander J.E."/>
            <person name="Rich S.A."/>
            <person name="Livny J."/>
            <person name="Vlamakis H."/>
            <person name="Clish C."/>
            <person name="Bullock K."/>
            <person name="Deik A."/>
            <person name="Scott J."/>
            <person name="Pierce K.A."/>
            <person name="Xavier R.J."/>
            <person name="Alm E.J."/>
        </authorList>
    </citation>
    <scope>NUCLEOTIDE SEQUENCE [LARGE SCALE GENOMIC DNA]</scope>
    <source>
        <strain evidence="1 2">BIOML-A106</strain>
    </source>
</reference>
<comment type="caution">
    <text evidence="1">The sequence shown here is derived from an EMBL/GenBank/DDBJ whole genome shotgun (WGS) entry which is preliminary data.</text>
</comment>
<dbReference type="EMBL" id="VWEQ01000044">
    <property type="protein sequence ID" value="KAA4747194.1"/>
    <property type="molecule type" value="Genomic_DNA"/>
</dbReference>
<accession>A0A642ETS3</accession>
<dbReference type="AlphaFoldDB" id="A0A642ETS3"/>
<organism evidence="1 2">
    <name type="scientific">Bacteroides fragilis</name>
    <dbReference type="NCBI Taxonomy" id="817"/>
    <lineage>
        <taxon>Bacteria</taxon>
        <taxon>Pseudomonadati</taxon>
        <taxon>Bacteroidota</taxon>
        <taxon>Bacteroidia</taxon>
        <taxon>Bacteroidales</taxon>
        <taxon>Bacteroidaceae</taxon>
        <taxon>Bacteroides</taxon>
    </lineage>
</organism>
<evidence type="ECO:0000313" key="2">
    <source>
        <dbReference type="Proteomes" id="UP000479773"/>
    </source>
</evidence>
<gene>
    <name evidence="1" type="ORF">F3B44_23335</name>
</gene>
<dbReference type="SUPFAM" id="SSF53448">
    <property type="entry name" value="Nucleotide-diphospho-sugar transferases"/>
    <property type="match status" value="1"/>
</dbReference>
<dbReference type="InterPro" id="IPR029044">
    <property type="entry name" value="Nucleotide-diphossugar_trans"/>
</dbReference>
<proteinExistence type="predicted"/>